<dbReference type="OrthoDB" id="8595425at2"/>
<dbReference type="Proteomes" id="UP000019678">
    <property type="component" value="Unassembled WGS sequence"/>
</dbReference>
<evidence type="ECO:0000259" key="1">
    <source>
        <dbReference type="Pfam" id="PF13788"/>
    </source>
</evidence>
<sequence>MERREEDTELEVVAEDGVAVVEGAPEKQFVASLKDVDRVLEACFSAKADVVLLYASNLTEDFFDLSSGQVGALLQKLRNYGIRLAVVWRAGDPPWSSRFGEMVAEERRGDFFRLFETREAARAWLGGFQGTSG</sequence>
<dbReference type="eggNOG" id="COG1695">
    <property type="taxonomic scope" value="Bacteria"/>
</dbReference>
<dbReference type="Pfam" id="PF13788">
    <property type="entry name" value="DUF4180"/>
    <property type="match status" value="1"/>
</dbReference>
<dbReference type="STRING" id="1192034.CAP_8529"/>
<accession>A0A017SW29</accession>
<dbReference type="AlphaFoldDB" id="A0A017SW29"/>
<name>A0A017SW29_9BACT</name>
<gene>
    <name evidence="2" type="ORF">CAP_8529</name>
</gene>
<proteinExistence type="predicted"/>
<dbReference type="RefSeq" id="WP_081865668.1">
    <property type="nucleotide sequence ID" value="NZ_ASRX01000086.1"/>
</dbReference>
<protein>
    <recommendedName>
        <fullName evidence="1">DUF4180 domain-containing protein</fullName>
    </recommendedName>
</protein>
<comment type="caution">
    <text evidence="2">The sequence shown here is derived from an EMBL/GenBank/DDBJ whole genome shotgun (WGS) entry which is preliminary data.</text>
</comment>
<feature type="domain" description="DUF4180" evidence="1">
    <location>
        <begin position="17"/>
        <end position="125"/>
    </location>
</feature>
<dbReference type="EMBL" id="ASRX01000086">
    <property type="protein sequence ID" value="EYF01188.1"/>
    <property type="molecule type" value="Genomic_DNA"/>
</dbReference>
<organism evidence="2 3">
    <name type="scientific">Chondromyces apiculatus DSM 436</name>
    <dbReference type="NCBI Taxonomy" id="1192034"/>
    <lineage>
        <taxon>Bacteria</taxon>
        <taxon>Pseudomonadati</taxon>
        <taxon>Myxococcota</taxon>
        <taxon>Polyangia</taxon>
        <taxon>Polyangiales</taxon>
        <taxon>Polyangiaceae</taxon>
        <taxon>Chondromyces</taxon>
    </lineage>
</organism>
<reference evidence="2 3" key="1">
    <citation type="submission" date="2013-05" db="EMBL/GenBank/DDBJ databases">
        <title>Genome assembly of Chondromyces apiculatus DSM 436.</title>
        <authorList>
            <person name="Sharma G."/>
            <person name="Khatri I."/>
            <person name="Kaur C."/>
            <person name="Mayilraj S."/>
            <person name="Subramanian S."/>
        </authorList>
    </citation>
    <scope>NUCLEOTIDE SEQUENCE [LARGE SCALE GENOMIC DNA]</scope>
    <source>
        <strain evidence="2 3">DSM 436</strain>
    </source>
</reference>
<evidence type="ECO:0000313" key="2">
    <source>
        <dbReference type="EMBL" id="EYF01188.1"/>
    </source>
</evidence>
<keyword evidence="3" id="KW-1185">Reference proteome</keyword>
<dbReference type="InterPro" id="IPR025438">
    <property type="entry name" value="DUF4180"/>
</dbReference>
<evidence type="ECO:0000313" key="3">
    <source>
        <dbReference type="Proteomes" id="UP000019678"/>
    </source>
</evidence>